<feature type="region of interest" description="Disordered" evidence="1">
    <location>
        <begin position="81"/>
        <end position="100"/>
    </location>
</feature>
<organism evidence="2 3">
    <name type="scientific">Volvox reticuliferus</name>
    <dbReference type="NCBI Taxonomy" id="1737510"/>
    <lineage>
        <taxon>Eukaryota</taxon>
        <taxon>Viridiplantae</taxon>
        <taxon>Chlorophyta</taxon>
        <taxon>core chlorophytes</taxon>
        <taxon>Chlorophyceae</taxon>
        <taxon>CS clade</taxon>
        <taxon>Chlamydomonadales</taxon>
        <taxon>Volvocaceae</taxon>
        <taxon>Volvox</taxon>
    </lineage>
</organism>
<protein>
    <submittedName>
        <fullName evidence="2">Uncharacterized protein</fullName>
    </submittedName>
</protein>
<feature type="compositionally biased region" description="Gly residues" evidence="1">
    <location>
        <begin position="1"/>
        <end position="13"/>
    </location>
</feature>
<dbReference type="Proteomes" id="UP000722791">
    <property type="component" value="Unassembled WGS sequence"/>
</dbReference>
<evidence type="ECO:0000313" key="3">
    <source>
        <dbReference type="Proteomes" id="UP000722791"/>
    </source>
</evidence>
<reference evidence="2" key="1">
    <citation type="journal article" date="2021" name="Proc. Natl. Acad. Sci. U.S.A.">
        <title>Three genomes in the algal genus Volvox reveal the fate of a haploid sex-determining region after a transition to homothallism.</title>
        <authorList>
            <person name="Yamamoto K."/>
            <person name="Hamaji T."/>
            <person name="Kawai-Toyooka H."/>
            <person name="Matsuzaki R."/>
            <person name="Takahashi F."/>
            <person name="Nishimura Y."/>
            <person name="Kawachi M."/>
            <person name="Noguchi H."/>
            <person name="Minakuchi Y."/>
            <person name="Umen J.G."/>
            <person name="Toyoda A."/>
            <person name="Nozaki H."/>
        </authorList>
    </citation>
    <scope>NUCLEOTIDE SEQUENCE</scope>
    <source>
        <strain evidence="2">NIES-3785</strain>
    </source>
</reference>
<evidence type="ECO:0000313" key="2">
    <source>
        <dbReference type="EMBL" id="GIM16794.1"/>
    </source>
</evidence>
<proteinExistence type="predicted"/>
<feature type="non-terminal residue" evidence="2">
    <location>
        <position position="1"/>
    </location>
</feature>
<comment type="caution">
    <text evidence="2">The sequence shown here is derived from an EMBL/GenBank/DDBJ whole genome shotgun (WGS) entry which is preliminary data.</text>
</comment>
<sequence length="479" mass="48990">GGGSGGGGSGGGRPFVSRESEPGAANESEGGGSATEGAAGPYFGPGRLPASRTPSHGSCLSSQRSDGVHFCAFATASANNEQLDGGERGQPQPPGSAERAAGSLLECHQELYPTSSYPQYIPPQQRSPSTVLYHSTYAGQPNLPLIRVRMDAGTTLAQLRQRQAMAPDWNPSVSAAAAMAPAAAAMAPAAAAVENAALASRSRSVSISASAGSTGITGELPHLRERGAQIAGTPMVVAAAVAAAVAETHGSVNGSPPAPSFIQDQAIHRATTLQQWLQPRQFPELSGQQPGHAAAATAAMGEGDLSFLPELPERATWASPRAESAFGSGLGFHVARSRRRYTMATGSLVVPEPEDLGPVGGELATTAISASTHHGFGRGRAHRLSSIGRNSRLSGAGEVATAAAMPTSLITPVVHVDNEVCQWQGPPPPRPAPEQSVMAPRSAPLPVPVVLLPAVLPNRPDAEGEGEECDGDIMYLQPL</sequence>
<gene>
    <name evidence="2" type="ORF">Vretimale_19395</name>
</gene>
<dbReference type="AlphaFoldDB" id="A0A8J4GWN2"/>
<evidence type="ECO:0000256" key="1">
    <source>
        <dbReference type="SAM" id="MobiDB-lite"/>
    </source>
</evidence>
<accession>A0A8J4GWN2</accession>
<dbReference type="EMBL" id="BNCQ01000085">
    <property type="protein sequence ID" value="GIM16794.1"/>
    <property type="molecule type" value="Genomic_DNA"/>
</dbReference>
<feature type="compositionally biased region" description="Polar residues" evidence="1">
    <location>
        <begin position="52"/>
        <end position="63"/>
    </location>
</feature>
<feature type="region of interest" description="Disordered" evidence="1">
    <location>
        <begin position="1"/>
        <end position="63"/>
    </location>
</feature>
<name>A0A8J4GWN2_9CHLO</name>